<accession>A0A090MWW0</accession>
<evidence type="ECO:0000313" key="2">
    <source>
        <dbReference type="EMBL" id="CEF64369.1"/>
    </source>
</evidence>
<dbReference type="WormBase" id="SRAE_1000262300">
    <property type="protein sequence ID" value="SRP10606"/>
    <property type="gene ID" value="WBGene00259239"/>
</dbReference>
<keyword evidence="3" id="KW-1185">Reference proteome</keyword>
<gene>
    <name evidence="2 4 5" type="ORF">SRAE_1000262300</name>
</gene>
<sequence length="123" mass="14456">MARKKSNKLTEHHKNNINNNNSKKKILGYKIQKDEKNKFDIPEDIFKQNVKETLQNVTKGQIKEIEDLAVDILHSATKKYMIKKLEIFKKASDFRGSEVLKEKDIKLIDEILKINKKDIFESI</sequence>
<name>A0A090MWW0_STRRB</name>
<dbReference type="GO" id="GO:0046982">
    <property type="term" value="F:protein heterodimerization activity"/>
    <property type="evidence" value="ECO:0007669"/>
    <property type="project" value="InterPro"/>
</dbReference>
<feature type="region of interest" description="Disordered" evidence="1">
    <location>
        <begin position="1"/>
        <end position="23"/>
    </location>
</feature>
<organism evidence="2">
    <name type="scientific">Strongyloides ratti</name>
    <name type="common">Parasitic roundworm</name>
    <dbReference type="NCBI Taxonomy" id="34506"/>
    <lineage>
        <taxon>Eukaryota</taxon>
        <taxon>Metazoa</taxon>
        <taxon>Ecdysozoa</taxon>
        <taxon>Nematoda</taxon>
        <taxon>Chromadorea</taxon>
        <taxon>Rhabditida</taxon>
        <taxon>Tylenchina</taxon>
        <taxon>Panagrolaimomorpha</taxon>
        <taxon>Strongyloidoidea</taxon>
        <taxon>Strongyloididae</taxon>
        <taxon>Strongyloides</taxon>
    </lineage>
</organism>
<dbReference type="EMBL" id="LN609528">
    <property type="protein sequence ID" value="CEF64369.1"/>
    <property type="molecule type" value="Genomic_DNA"/>
</dbReference>
<reference evidence="4" key="2">
    <citation type="submission" date="2020-12" db="UniProtKB">
        <authorList>
            <consortium name="WormBaseParasite"/>
        </authorList>
    </citation>
    <scope>IDENTIFICATION</scope>
</reference>
<proteinExistence type="predicted"/>
<dbReference type="CTD" id="36376734"/>
<dbReference type="GeneID" id="36376734"/>
<reference evidence="2 3" key="1">
    <citation type="submission" date="2014-09" db="EMBL/GenBank/DDBJ databases">
        <authorList>
            <person name="Martin A.A."/>
        </authorList>
    </citation>
    <scope>NUCLEOTIDE SEQUENCE</scope>
    <source>
        <strain evidence="3">ED321</strain>
        <strain evidence="2">ED321 Heterogonic</strain>
    </source>
</reference>
<evidence type="ECO:0000256" key="1">
    <source>
        <dbReference type="SAM" id="MobiDB-lite"/>
    </source>
</evidence>
<evidence type="ECO:0000313" key="3">
    <source>
        <dbReference type="Proteomes" id="UP000035682"/>
    </source>
</evidence>
<dbReference type="InterPro" id="IPR009072">
    <property type="entry name" value="Histone-fold"/>
</dbReference>
<dbReference type="WBParaSite" id="SRAE_1000262300.1">
    <property type="protein sequence ID" value="SRAE_1000262300.1"/>
    <property type="gene ID" value="WBGene00259239"/>
</dbReference>
<dbReference type="Gene3D" id="1.10.20.10">
    <property type="entry name" value="Histone, subunit A"/>
    <property type="match status" value="1"/>
</dbReference>
<dbReference type="Proteomes" id="UP000035682">
    <property type="component" value="Unplaced"/>
</dbReference>
<evidence type="ECO:0000313" key="4">
    <source>
        <dbReference type="WBParaSite" id="SRAE_1000262300.1"/>
    </source>
</evidence>
<dbReference type="RefSeq" id="XP_024503570.1">
    <property type="nucleotide sequence ID" value="XM_024649722.1"/>
</dbReference>
<protein>
    <submittedName>
        <fullName evidence="4">Histone-fold domain-containing protein</fullName>
    </submittedName>
</protein>
<dbReference type="AlphaFoldDB" id="A0A090MWW0"/>
<evidence type="ECO:0000313" key="5">
    <source>
        <dbReference type="WormBase" id="SRAE_1000262300"/>
    </source>
</evidence>